<keyword evidence="2" id="KW-1185">Reference proteome</keyword>
<comment type="caution">
    <text evidence="1">The sequence shown here is derived from an EMBL/GenBank/DDBJ whole genome shotgun (WGS) entry which is preliminary data.</text>
</comment>
<protein>
    <submittedName>
        <fullName evidence="1">Uncharacterized protein</fullName>
    </submittedName>
</protein>
<reference evidence="1 2" key="1">
    <citation type="submission" date="2019-08" db="EMBL/GenBank/DDBJ databases">
        <title>In-depth cultivation of the pig gut microbiome towards novel bacterial diversity and tailored functional studies.</title>
        <authorList>
            <person name="Wylensek D."/>
            <person name="Hitch T.C.A."/>
            <person name="Clavel T."/>
        </authorList>
    </citation>
    <scope>NUCLEOTIDE SEQUENCE [LARGE SCALE GENOMIC DNA]</scope>
    <source>
        <strain evidence="1 2">WCA-MUC-591-APC-4B</strain>
    </source>
</reference>
<dbReference type="RefSeq" id="WP_154553311.1">
    <property type="nucleotide sequence ID" value="NZ_VUNA01000001.1"/>
</dbReference>
<name>A0A6N7X261_9FIRM</name>
<dbReference type="Proteomes" id="UP000469424">
    <property type="component" value="Unassembled WGS sequence"/>
</dbReference>
<dbReference type="EMBL" id="VUNA01000001">
    <property type="protein sequence ID" value="MST69747.1"/>
    <property type="molecule type" value="Genomic_DNA"/>
</dbReference>
<evidence type="ECO:0000313" key="2">
    <source>
        <dbReference type="Proteomes" id="UP000469424"/>
    </source>
</evidence>
<accession>A0A6N7X261</accession>
<proteinExistence type="predicted"/>
<gene>
    <name evidence="1" type="ORF">FYJ65_00065</name>
</gene>
<dbReference type="AlphaFoldDB" id="A0A6N7X261"/>
<evidence type="ECO:0000313" key="1">
    <source>
        <dbReference type="EMBL" id="MST69747.1"/>
    </source>
</evidence>
<organism evidence="1 2">
    <name type="scientific">Mogibacterium kristiansenii</name>
    <dbReference type="NCBI Taxonomy" id="2606708"/>
    <lineage>
        <taxon>Bacteria</taxon>
        <taxon>Bacillati</taxon>
        <taxon>Bacillota</taxon>
        <taxon>Clostridia</taxon>
        <taxon>Peptostreptococcales</taxon>
        <taxon>Anaerovoracaceae</taxon>
        <taxon>Mogibacterium</taxon>
    </lineage>
</organism>
<sequence length="208" mass="24402">MPFRKDTFNLKKSDYIQDNFTTMGLGEFDYEIGFMAIPEEHFESYMKDFWHDINEDLKMRREGRCVLTNPDGTERLCPNTKRCKNCPHKGLLERRNPNRVDILSLDFEYEGEAFDIEDTTTPSVEDQVLNALEPEPTEEEIKIQMLAHFEKVNQRYAQIIRLSADGMSIDEICITIGLKSSRGRQVINDCHDAVCDYLKLYHHKKNRK</sequence>